<feature type="transmembrane region" description="Helical" evidence="1">
    <location>
        <begin position="20"/>
        <end position="37"/>
    </location>
</feature>
<organism evidence="2 3">
    <name type="scientific">Cellvibrio fibrivorans</name>
    <dbReference type="NCBI Taxonomy" id="126350"/>
    <lineage>
        <taxon>Bacteria</taxon>
        <taxon>Pseudomonadati</taxon>
        <taxon>Pseudomonadota</taxon>
        <taxon>Gammaproteobacteria</taxon>
        <taxon>Cellvibrionales</taxon>
        <taxon>Cellvibrionaceae</taxon>
        <taxon>Cellvibrio</taxon>
    </lineage>
</organism>
<keyword evidence="1" id="KW-0812">Transmembrane</keyword>
<dbReference type="EMBL" id="JAVDVX010000007">
    <property type="protein sequence ID" value="MDR7091534.1"/>
    <property type="molecule type" value="Genomic_DNA"/>
</dbReference>
<sequence length="75" mass="8428">MDPEPDPPPQAVSASRTANKLQRFIFIVITLLWFLEIQLHNRRLGTLGDASDVASGIVAYCIVDHMFGKSFARKR</sequence>
<comment type="caution">
    <text evidence="2">The sequence shown here is derived from an EMBL/GenBank/DDBJ whole genome shotgun (WGS) entry which is preliminary data.</text>
</comment>
<keyword evidence="1" id="KW-1133">Transmembrane helix</keyword>
<evidence type="ECO:0000313" key="3">
    <source>
        <dbReference type="Proteomes" id="UP001253595"/>
    </source>
</evidence>
<evidence type="ECO:0000313" key="2">
    <source>
        <dbReference type="EMBL" id="MDR7091534.1"/>
    </source>
</evidence>
<accession>A0ABU1V283</accession>
<name>A0ABU1V283_9GAMM</name>
<evidence type="ECO:0000256" key="1">
    <source>
        <dbReference type="SAM" id="Phobius"/>
    </source>
</evidence>
<keyword evidence="3" id="KW-1185">Reference proteome</keyword>
<proteinExistence type="predicted"/>
<protein>
    <submittedName>
        <fullName evidence="2">Uncharacterized protein</fullName>
    </submittedName>
</protein>
<dbReference type="Proteomes" id="UP001253595">
    <property type="component" value="Unassembled WGS sequence"/>
</dbReference>
<gene>
    <name evidence="2" type="ORF">J2X05_003569</name>
</gene>
<reference evidence="2 3" key="1">
    <citation type="submission" date="2023-07" db="EMBL/GenBank/DDBJ databases">
        <title>Sorghum-associated microbial communities from plants grown in Nebraska, USA.</title>
        <authorList>
            <person name="Schachtman D."/>
        </authorList>
    </citation>
    <scope>NUCLEOTIDE SEQUENCE [LARGE SCALE GENOMIC DNA]</scope>
    <source>
        <strain evidence="2 3">BE190</strain>
    </source>
</reference>
<keyword evidence="1" id="KW-0472">Membrane</keyword>